<name>A0A914DBU5_9BILA</name>
<accession>A0A914DBU5</accession>
<feature type="transmembrane region" description="Helical" evidence="1">
    <location>
        <begin position="305"/>
        <end position="325"/>
    </location>
</feature>
<keyword evidence="1" id="KW-0472">Membrane</keyword>
<reference evidence="3" key="1">
    <citation type="submission" date="2022-11" db="UniProtKB">
        <authorList>
            <consortium name="WormBaseParasite"/>
        </authorList>
    </citation>
    <scope>IDENTIFICATION</scope>
</reference>
<feature type="transmembrane region" description="Helical" evidence="1">
    <location>
        <begin position="187"/>
        <end position="205"/>
    </location>
</feature>
<dbReference type="Pfam" id="PF07690">
    <property type="entry name" value="MFS_1"/>
    <property type="match status" value="1"/>
</dbReference>
<dbReference type="Gene3D" id="1.20.1250.20">
    <property type="entry name" value="MFS general substrate transporter like domains"/>
    <property type="match status" value="1"/>
</dbReference>
<dbReference type="PANTHER" id="PTHR24002">
    <property type="entry name" value="SOLUTE CARRIER FAMILY 22 MEMBER 18"/>
    <property type="match status" value="1"/>
</dbReference>
<dbReference type="PANTHER" id="PTHR24002:SF4">
    <property type="entry name" value="MFS DOMAIN-CONTAINING PROTEIN"/>
    <property type="match status" value="1"/>
</dbReference>
<dbReference type="InterPro" id="IPR011701">
    <property type="entry name" value="MFS"/>
</dbReference>
<dbReference type="AlphaFoldDB" id="A0A914DBU5"/>
<feature type="transmembrane region" description="Helical" evidence="1">
    <location>
        <begin position="238"/>
        <end position="260"/>
    </location>
</feature>
<evidence type="ECO:0000313" key="2">
    <source>
        <dbReference type="Proteomes" id="UP000887540"/>
    </source>
</evidence>
<sequence length="343" mass="38108">MIDTIGGRKTAIVSTIIVGFYQTFIGRLEDYYLFAGFQTLLMFNHMPTIVEALIGQMIGEDGDDKERTKLMMRLTIPLSIAFALGPYLAVQFLYVVSPTLMASQTACGIVHLFVLLPVIFFMLPEQSSNKSLKSIPSFGAYFEMLRDTKFLWSLIFVVLVTGPYTAYDQIVRTLIASRMLSEPNDMAKLALLLGVATLIANLFILPRLQQRFGPQQLLEMSLVLLAASYAFLSQFNEFGYLMIGMPLQIIGVCIGVGQLSAQIMSAVPRSHMGKAAAMNRIAQLAAATMSPLITGYYIDTYETQLLCYVSLGVTICAIPLVHVYGKFMQRHFVNLPTVKHAYD</sequence>
<protein>
    <submittedName>
        <fullName evidence="3">Major facilitator superfamily (MFS) profile domain-containing protein</fullName>
    </submittedName>
</protein>
<keyword evidence="1" id="KW-0812">Transmembrane</keyword>
<dbReference type="WBParaSite" id="ACRNAN_scaffold2140.g19094.t1">
    <property type="protein sequence ID" value="ACRNAN_scaffold2140.g19094.t1"/>
    <property type="gene ID" value="ACRNAN_scaffold2140.g19094"/>
</dbReference>
<evidence type="ECO:0000313" key="3">
    <source>
        <dbReference type="WBParaSite" id="ACRNAN_scaffold2140.g19094.t1"/>
    </source>
</evidence>
<dbReference type="SUPFAM" id="SSF103473">
    <property type="entry name" value="MFS general substrate transporter"/>
    <property type="match status" value="1"/>
</dbReference>
<feature type="transmembrane region" description="Helical" evidence="1">
    <location>
        <begin position="102"/>
        <end position="123"/>
    </location>
</feature>
<dbReference type="InterPro" id="IPR036259">
    <property type="entry name" value="MFS_trans_sf"/>
</dbReference>
<organism evidence="2 3">
    <name type="scientific">Acrobeloides nanus</name>
    <dbReference type="NCBI Taxonomy" id="290746"/>
    <lineage>
        <taxon>Eukaryota</taxon>
        <taxon>Metazoa</taxon>
        <taxon>Ecdysozoa</taxon>
        <taxon>Nematoda</taxon>
        <taxon>Chromadorea</taxon>
        <taxon>Rhabditida</taxon>
        <taxon>Tylenchina</taxon>
        <taxon>Cephalobomorpha</taxon>
        <taxon>Cephaloboidea</taxon>
        <taxon>Cephalobidae</taxon>
        <taxon>Acrobeloides</taxon>
    </lineage>
</organism>
<feature type="transmembrane region" description="Helical" evidence="1">
    <location>
        <begin position="74"/>
        <end position="96"/>
    </location>
</feature>
<proteinExistence type="predicted"/>
<feature type="transmembrane region" description="Helical" evidence="1">
    <location>
        <begin position="150"/>
        <end position="167"/>
    </location>
</feature>
<evidence type="ECO:0000256" key="1">
    <source>
        <dbReference type="SAM" id="Phobius"/>
    </source>
</evidence>
<dbReference type="GO" id="GO:0022857">
    <property type="term" value="F:transmembrane transporter activity"/>
    <property type="evidence" value="ECO:0007669"/>
    <property type="project" value="InterPro"/>
</dbReference>
<dbReference type="Proteomes" id="UP000887540">
    <property type="component" value="Unplaced"/>
</dbReference>
<feature type="transmembrane region" description="Helical" evidence="1">
    <location>
        <begin position="281"/>
        <end position="299"/>
    </location>
</feature>
<keyword evidence="2" id="KW-1185">Reference proteome</keyword>
<dbReference type="GO" id="GO:0005635">
    <property type="term" value="C:nuclear envelope"/>
    <property type="evidence" value="ECO:0007669"/>
    <property type="project" value="TreeGrafter"/>
</dbReference>
<keyword evidence="1" id="KW-1133">Transmembrane helix</keyword>